<dbReference type="InterPro" id="IPR032710">
    <property type="entry name" value="NTF2-like_dom_sf"/>
</dbReference>
<reference evidence="2 3" key="1">
    <citation type="submission" date="2023-05" db="EMBL/GenBank/DDBJ databases">
        <title>Novel species of genus Flectobacillus isolated from stream in China.</title>
        <authorList>
            <person name="Lu H."/>
        </authorList>
    </citation>
    <scope>NUCLEOTIDE SEQUENCE [LARGE SCALE GENOMIC DNA]</scope>
    <source>
        <strain evidence="2 3">KCTC 42575</strain>
    </source>
</reference>
<dbReference type="EMBL" id="JASHIF010000009">
    <property type="protein sequence ID" value="MDI9859922.1"/>
    <property type="molecule type" value="Genomic_DNA"/>
</dbReference>
<dbReference type="InterPro" id="IPR027843">
    <property type="entry name" value="DUF4440"/>
</dbReference>
<dbReference type="RefSeq" id="WP_095162447.1">
    <property type="nucleotide sequence ID" value="NZ_JASHIF010000009.1"/>
</dbReference>
<feature type="domain" description="DUF4440" evidence="1">
    <location>
        <begin position="29"/>
        <end position="138"/>
    </location>
</feature>
<keyword evidence="3" id="KW-1185">Reference proteome</keyword>
<name>A0ABT6Y8L8_9BACT</name>
<accession>A0ABT6Y8L8</accession>
<evidence type="ECO:0000313" key="2">
    <source>
        <dbReference type="EMBL" id="MDI9859922.1"/>
    </source>
</evidence>
<evidence type="ECO:0000313" key="3">
    <source>
        <dbReference type="Proteomes" id="UP001236507"/>
    </source>
</evidence>
<organism evidence="2 3">
    <name type="scientific">Flectobacillus roseus</name>
    <dbReference type="NCBI Taxonomy" id="502259"/>
    <lineage>
        <taxon>Bacteria</taxon>
        <taxon>Pseudomonadati</taxon>
        <taxon>Bacteroidota</taxon>
        <taxon>Cytophagia</taxon>
        <taxon>Cytophagales</taxon>
        <taxon>Flectobacillaceae</taxon>
        <taxon>Flectobacillus</taxon>
    </lineage>
</organism>
<dbReference type="SUPFAM" id="SSF54427">
    <property type="entry name" value="NTF2-like"/>
    <property type="match status" value="1"/>
</dbReference>
<dbReference type="Gene3D" id="3.10.450.50">
    <property type="match status" value="1"/>
</dbReference>
<dbReference type="Proteomes" id="UP001236507">
    <property type="component" value="Unassembled WGS sequence"/>
</dbReference>
<protein>
    <submittedName>
        <fullName evidence="2">Nuclear transport factor 2 family protein</fullName>
    </submittedName>
</protein>
<proteinExistence type="predicted"/>
<dbReference type="Pfam" id="PF14534">
    <property type="entry name" value="DUF4440"/>
    <property type="match status" value="1"/>
</dbReference>
<sequence>MTKGFIFSVLFCLCGFISFSQTNQDRQKILEILDKQNQAWNRGDVVAFMKGYWESDSLMYIGKSGVTYGYQKTLASYQKNYPDKASMGTLKFTIIKVNFLGPKNCLLVGKWALTRPEKGDIGGHFTLTWQKIKGEWVIIADHSS</sequence>
<comment type="caution">
    <text evidence="2">The sequence shown here is derived from an EMBL/GenBank/DDBJ whole genome shotgun (WGS) entry which is preliminary data.</text>
</comment>
<evidence type="ECO:0000259" key="1">
    <source>
        <dbReference type="Pfam" id="PF14534"/>
    </source>
</evidence>
<gene>
    <name evidence="2" type="ORF">QM524_11940</name>
</gene>